<reference evidence="1 2" key="1">
    <citation type="submission" date="2024-07" db="EMBL/GenBank/DDBJ databases">
        <title>Chromosome-level genome assembly of the water stick insect Ranatra chinensis (Heteroptera: Nepidae).</title>
        <authorList>
            <person name="Liu X."/>
        </authorList>
    </citation>
    <scope>NUCLEOTIDE SEQUENCE [LARGE SCALE GENOMIC DNA]</scope>
    <source>
        <strain evidence="1">Cailab_2021Rc</strain>
        <tissue evidence="1">Muscle</tissue>
    </source>
</reference>
<protein>
    <submittedName>
        <fullName evidence="1">Uncharacterized protein</fullName>
    </submittedName>
</protein>
<evidence type="ECO:0000313" key="2">
    <source>
        <dbReference type="Proteomes" id="UP001558652"/>
    </source>
</evidence>
<organism evidence="1 2">
    <name type="scientific">Ranatra chinensis</name>
    <dbReference type="NCBI Taxonomy" id="642074"/>
    <lineage>
        <taxon>Eukaryota</taxon>
        <taxon>Metazoa</taxon>
        <taxon>Ecdysozoa</taxon>
        <taxon>Arthropoda</taxon>
        <taxon>Hexapoda</taxon>
        <taxon>Insecta</taxon>
        <taxon>Pterygota</taxon>
        <taxon>Neoptera</taxon>
        <taxon>Paraneoptera</taxon>
        <taxon>Hemiptera</taxon>
        <taxon>Heteroptera</taxon>
        <taxon>Panheteroptera</taxon>
        <taxon>Nepomorpha</taxon>
        <taxon>Nepidae</taxon>
        <taxon>Ranatrinae</taxon>
        <taxon>Ranatra</taxon>
    </lineage>
</organism>
<comment type="caution">
    <text evidence="1">The sequence shown here is derived from an EMBL/GenBank/DDBJ whole genome shotgun (WGS) entry which is preliminary data.</text>
</comment>
<dbReference type="AlphaFoldDB" id="A0ABD0YJN1"/>
<evidence type="ECO:0000313" key="1">
    <source>
        <dbReference type="EMBL" id="KAL1123297.1"/>
    </source>
</evidence>
<sequence length="126" mass="14522">MASKRRNMFYKNTKQETMEIVLIVCIEQLLREKARGDDDFLELCKLRQGAAKHTLHYLVQLPRASNNWITSELVIEIFARGSQFVGSSSRATVPIDRSVIEARQWSIYRLGRRKFPLIREPVGTAG</sequence>
<accession>A0ABD0YJN1</accession>
<keyword evidence="2" id="KW-1185">Reference proteome</keyword>
<gene>
    <name evidence="1" type="ORF">AAG570_002383</name>
</gene>
<dbReference type="Proteomes" id="UP001558652">
    <property type="component" value="Unassembled WGS sequence"/>
</dbReference>
<dbReference type="EMBL" id="JBFDAA010000012">
    <property type="protein sequence ID" value="KAL1123297.1"/>
    <property type="molecule type" value="Genomic_DNA"/>
</dbReference>
<proteinExistence type="predicted"/>
<name>A0ABD0YJN1_9HEMI</name>